<organism evidence="1 2">
    <name type="scientific">Clarias magur</name>
    <name type="common">Asian catfish</name>
    <name type="synonym">Macropteronotus magur</name>
    <dbReference type="NCBI Taxonomy" id="1594786"/>
    <lineage>
        <taxon>Eukaryota</taxon>
        <taxon>Metazoa</taxon>
        <taxon>Chordata</taxon>
        <taxon>Craniata</taxon>
        <taxon>Vertebrata</taxon>
        <taxon>Euteleostomi</taxon>
        <taxon>Actinopterygii</taxon>
        <taxon>Neopterygii</taxon>
        <taxon>Teleostei</taxon>
        <taxon>Ostariophysi</taxon>
        <taxon>Siluriformes</taxon>
        <taxon>Clariidae</taxon>
        <taxon>Clarias</taxon>
    </lineage>
</organism>
<comment type="caution">
    <text evidence="1">The sequence shown here is derived from an EMBL/GenBank/DDBJ whole genome shotgun (WGS) entry which is preliminary data.</text>
</comment>
<gene>
    <name evidence="1" type="ORF">DAT39_017993</name>
</gene>
<accession>A0A8J4U4Y0</accession>
<sequence length="114" mass="12627">MADAPRNPARSDFLLRTFVKSACCIRSSVEIASIFSDLRLSCLDDAVTAAASGSRPFLTGSRVFRRIPPRLVVRRGRSSAQHGCTEWFFEMWLMRPRSRARAGLSSGSDSSRST</sequence>
<dbReference type="AlphaFoldDB" id="A0A8J4U4Y0"/>
<keyword evidence="2" id="KW-1185">Reference proteome</keyword>
<evidence type="ECO:0000313" key="1">
    <source>
        <dbReference type="EMBL" id="KAF5892302.1"/>
    </source>
</evidence>
<dbReference type="Proteomes" id="UP000727407">
    <property type="component" value="Unassembled WGS sequence"/>
</dbReference>
<reference evidence="1" key="1">
    <citation type="submission" date="2020-07" db="EMBL/GenBank/DDBJ databases">
        <title>Clarias magur genome sequencing, assembly and annotation.</title>
        <authorList>
            <person name="Kushwaha B."/>
            <person name="Kumar R."/>
            <person name="Das P."/>
            <person name="Joshi C.G."/>
            <person name="Kumar D."/>
            <person name="Nagpure N.S."/>
            <person name="Pandey M."/>
            <person name="Agarwal S."/>
            <person name="Srivastava S."/>
            <person name="Singh M."/>
            <person name="Sahoo L."/>
            <person name="Jayasankar P."/>
            <person name="Meher P.K."/>
            <person name="Koringa P.G."/>
            <person name="Iquebal M.A."/>
            <person name="Das S.P."/>
            <person name="Bit A."/>
            <person name="Patnaik S."/>
            <person name="Patel N."/>
            <person name="Shah T.M."/>
            <person name="Hinsu A."/>
            <person name="Jena J.K."/>
        </authorList>
    </citation>
    <scope>NUCLEOTIDE SEQUENCE</scope>
    <source>
        <strain evidence="1">CIFAMagur01</strain>
        <tissue evidence="1">Testis</tissue>
    </source>
</reference>
<proteinExistence type="predicted"/>
<protein>
    <submittedName>
        <fullName evidence="1">Uncharacterized protein</fullName>
    </submittedName>
</protein>
<dbReference type="EMBL" id="QNUK01000512">
    <property type="protein sequence ID" value="KAF5892302.1"/>
    <property type="molecule type" value="Genomic_DNA"/>
</dbReference>
<name>A0A8J4U4Y0_CLAMG</name>
<evidence type="ECO:0000313" key="2">
    <source>
        <dbReference type="Proteomes" id="UP000727407"/>
    </source>
</evidence>